<accession>A0ABR2J8Y5</accession>
<sequence length="546" mass="59528">MGIRDLLAKLEVKPTDDEYESIATSRWGNKDVYPIPRDKRTYGWLSFYAYWGTCGISLSSWTIGSSLIGIGLTAGQACGVVVIGCVIASLSSYLNGAAGTIHHLGYGTLARAAFGLWGAYFVVMLNVFQSFVFYGTQMYFGGMAFVLILNAIFSSFLHMANTLPESAGITTPQLIGFILFIFLYIPVIYFVPPHQIQKLLVANLVISSATLLGIMGWAIHANGGAGNLVSPAVTVPKSQIGFIMAHGITSVAGTYTGGSERVSDWTRYAKHRHSPTLAQLTALPITVTLVALIGIVTTSACAEILGQVEWNPMIMLQTIQVQYYTAACRAGTFFAGVGLLSVTVFINYTQNCVSSGMDLAMLVPRWVSRRRGSIIFALLGILANPWRFLTQATTFITVLSSFGVFMSPAAAVLVVDFWLVRRTKWNIPDLYTPDGIYWFWNGVNWRAVLAYFLGMAWGLPGFIMDIGGPPVSEGWYHLYQISFFFGYGVSGGIYYVFNLLFPPPGLGAQVDISLAEGNVVLGISATSHLPERAENEKQVRLAEEKA</sequence>
<feature type="transmembrane region" description="Helical" evidence="6">
    <location>
        <begin position="282"/>
        <end position="305"/>
    </location>
</feature>
<feature type="transmembrane region" description="Helical" evidence="6">
    <location>
        <begin position="398"/>
        <end position="420"/>
    </location>
</feature>
<reference evidence="7 8" key="1">
    <citation type="journal article" date="2024" name="IMA Fungus">
        <title>Apiospora arundinis, a panoply of carbohydrate-active enzymes and secondary metabolites.</title>
        <authorList>
            <person name="Sorensen T."/>
            <person name="Petersen C."/>
            <person name="Muurmann A.T."/>
            <person name="Christiansen J.V."/>
            <person name="Brundto M.L."/>
            <person name="Overgaard C.K."/>
            <person name="Boysen A.T."/>
            <person name="Wollenberg R.D."/>
            <person name="Larsen T.O."/>
            <person name="Sorensen J.L."/>
            <person name="Nielsen K.L."/>
            <person name="Sondergaard T.E."/>
        </authorList>
    </citation>
    <scope>NUCLEOTIDE SEQUENCE [LARGE SCALE GENOMIC DNA]</scope>
    <source>
        <strain evidence="7 8">AAU 773</strain>
    </source>
</reference>
<keyword evidence="4 6" id="KW-1133">Transmembrane helix</keyword>
<feature type="transmembrane region" description="Helical" evidence="6">
    <location>
        <begin position="326"/>
        <end position="348"/>
    </location>
</feature>
<dbReference type="InterPro" id="IPR001248">
    <property type="entry name" value="Pur-cyt_permease"/>
</dbReference>
<dbReference type="Pfam" id="PF02133">
    <property type="entry name" value="Transp_cyt_pur"/>
    <property type="match status" value="1"/>
</dbReference>
<feature type="transmembrane region" description="Helical" evidence="6">
    <location>
        <begin position="140"/>
        <end position="160"/>
    </location>
</feature>
<feature type="transmembrane region" description="Helical" evidence="6">
    <location>
        <begin position="48"/>
        <end position="70"/>
    </location>
</feature>
<evidence type="ECO:0000256" key="3">
    <source>
        <dbReference type="ARBA" id="ARBA00022692"/>
    </source>
</evidence>
<evidence type="ECO:0000313" key="8">
    <source>
        <dbReference type="Proteomes" id="UP001390339"/>
    </source>
</evidence>
<gene>
    <name evidence="7" type="ORF">PGQ11_004778</name>
</gene>
<feature type="transmembrane region" description="Helical" evidence="6">
    <location>
        <begin position="199"/>
        <end position="219"/>
    </location>
</feature>
<dbReference type="PANTHER" id="PTHR30618:SF15">
    <property type="entry name" value="NICOTINAMIDE RIBOSIDE TRANSPORTER 1-RELATED"/>
    <property type="match status" value="1"/>
</dbReference>
<evidence type="ECO:0000256" key="6">
    <source>
        <dbReference type="SAM" id="Phobius"/>
    </source>
</evidence>
<keyword evidence="5 6" id="KW-0472">Membrane</keyword>
<feature type="transmembrane region" description="Helical" evidence="6">
    <location>
        <begin position="77"/>
        <end position="94"/>
    </location>
</feature>
<feature type="transmembrane region" description="Helical" evidence="6">
    <location>
        <begin position="114"/>
        <end position="133"/>
    </location>
</feature>
<keyword evidence="8" id="KW-1185">Reference proteome</keyword>
<dbReference type="Proteomes" id="UP001390339">
    <property type="component" value="Unassembled WGS sequence"/>
</dbReference>
<evidence type="ECO:0000256" key="1">
    <source>
        <dbReference type="ARBA" id="ARBA00004141"/>
    </source>
</evidence>
<feature type="transmembrane region" description="Helical" evidence="6">
    <location>
        <begin position="478"/>
        <end position="497"/>
    </location>
</feature>
<protein>
    <submittedName>
        <fullName evidence="7">Permease for cytosine/purines uracil thiamine allantoin-domain-containing protein</fullName>
    </submittedName>
</protein>
<keyword evidence="3 6" id="KW-0812">Transmembrane</keyword>
<comment type="caution">
    <text evidence="7">The sequence shown here is derived from an EMBL/GenBank/DDBJ whole genome shotgun (WGS) entry which is preliminary data.</text>
</comment>
<feature type="transmembrane region" description="Helical" evidence="6">
    <location>
        <begin position="172"/>
        <end position="192"/>
    </location>
</feature>
<evidence type="ECO:0000256" key="4">
    <source>
        <dbReference type="ARBA" id="ARBA00022989"/>
    </source>
</evidence>
<organism evidence="7 8">
    <name type="scientific">Apiospora arundinis</name>
    <dbReference type="NCBI Taxonomy" id="335852"/>
    <lineage>
        <taxon>Eukaryota</taxon>
        <taxon>Fungi</taxon>
        <taxon>Dikarya</taxon>
        <taxon>Ascomycota</taxon>
        <taxon>Pezizomycotina</taxon>
        <taxon>Sordariomycetes</taxon>
        <taxon>Xylariomycetidae</taxon>
        <taxon>Amphisphaeriales</taxon>
        <taxon>Apiosporaceae</taxon>
        <taxon>Apiospora</taxon>
    </lineage>
</organism>
<dbReference type="EMBL" id="JAPCWZ010000003">
    <property type="protein sequence ID" value="KAK8874264.1"/>
    <property type="molecule type" value="Genomic_DNA"/>
</dbReference>
<evidence type="ECO:0000313" key="7">
    <source>
        <dbReference type="EMBL" id="KAK8874264.1"/>
    </source>
</evidence>
<proteinExistence type="inferred from homology"/>
<evidence type="ECO:0000256" key="2">
    <source>
        <dbReference type="ARBA" id="ARBA00008974"/>
    </source>
</evidence>
<dbReference type="PANTHER" id="PTHR30618">
    <property type="entry name" value="NCS1 FAMILY PURINE/PYRIMIDINE TRANSPORTER"/>
    <property type="match status" value="1"/>
</dbReference>
<comment type="similarity">
    <text evidence="2">Belongs to the purine-cytosine permease (2.A.39) family.</text>
</comment>
<dbReference type="Gene3D" id="1.10.4160.10">
    <property type="entry name" value="Hydantoin permease"/>
    <property type="match status" value="1"/>
</dbReference>
<name>A0ABR2J8Y5_9PEZI</name>
<feature type="transmembrane region" description="Helical" evidence="6">
    <location>
        <begin position="448"/>
        <end position="466"/>
    </location>
</feature>
<dbReference type="InterPro" id="IPR045225">
    <property type="entry name" value="Uracil/uridine/allantoin_perm"/>
</dbReference>
<evidence type="ECO:0000256" key="5">
    <source>
        <dbReference type="ARBA" id="ARBA00023136"/>
    </source>
</evidence>
<comment type="subcellular location">
    <subcellularLocation>
        <location evidence="1">Membrane</location>
        <topology evidence="1">Multi-pass membrane protein</topology>
    </subcellularLocation>
</comment>